<gene>
    <name evidence="7" type="ORF">AUC43_00925</name>
</gene>
<keyword evidence="3" id="KW-0998">Cell outer membrane</keyword>
<keyword evidence="7" id="KW-0675">Receptor</keyword>
<feature type="domain" description="Outer membrane protein beta-barrel" evidence="6">
    <location>
        <begin position="396"/>
        <end position="789"/>
    </location>
</feature>
<dbReference type="Pfam" id="PF14905">
    <property type="entry name" value="OMP_b-brl_3"/>
    <property type="match status" value="1"/>
</dbReference>
<reference evidence="7 8" key="1">
    <citation type="submission" date="2015-12" db="EMBL/GenBank/DDBJ databases">
        <authorList>
            <person name="Shamseldin A."/>
            <person name="Moawad H."/>
            <person name="Abd El-Rahim W.M."/>
            <person name="Sadowsky M.J."/>
        </authorList>
    </citation>
    <scope>NUCLEOTIDE SEQUENCE [LARGE SCALE GENOMIC DNA]</scope>
    <source>
        <strain evidence="7 8">DG5B</strain>
    </source>
</reference>
<evidence type="ECO:0000256" key="3">
    <source>
        <dbReference type="ARBA" id="ARBA00023237"/>
    </source>
</evidence>
<dbReference type="Proteomes" id="UP000059542">
    <property type="component" value="Chromosome"/>
</dbReference>
<dbReference type="SUPFAM" id="SSF49452">
    <property type="entry name" value="Starch-binding domain-like"/>
    <property type="match status" value="1"/>
</dbReference>
<dbReference type="PANTHER" id="PTHR40980:SF4">
    <property type="entry name" value="TONB-DEPENDENT RECEPTOR-LIKE BETA-BARREL DOMAIN-CONTAINING PROTEIN"/>
    <property type="match status" value="1"/>
</dbReference>
<evidence type="ECO:0000256" key="2">
    <source>
        <dbReference type="ARBA" id="ARBA00023136"/>
    </source>
</evidence>
<evidence type="ECO:0000256" key="1">
    <source>
        <dbReference type="ARBA" id="ARBA00004442"/>
    </source>
</evidence>
<dbReference type="Pfam" id="PF07715">
    <property type="entry name" value="Plug"/>
    <property type="match status" value="1"/>
</dbReference>
<dbReference type="STRING" id="1411621.AUC43_00925"/>
<dbReference type="EMBL" id="CP013909">
    <property type="protein sequence ID" value="ALW83791.1"/>
    <property type="molecule type" value="Genomic_DNA"/>
</dbReference>
<protein>
    <submittedName>
        <fullName evidence="7">TonB-dependent receptor</fullName>
    </submittedName>
</protein>
<dbReference type="InterPro" id="IPR041700">
    <property type="entry name" value="OMP_b-brl_3"/>
</dbReference>
<evidence type="ECO:0000259" key="6">
    <source>
        <dbReference type="Pfam" id="PF14905"/>
    </source>
</evidence>
<sequence>MNCSILSPLGRGLALLWLAAAPGWAQAQTPAAVRGTVATPTGSPVEFATLTLHRAADSVVVKTEFSDVKGAFQFDAVPLGRYLLSAAQVGFVRYWAGPLEVPAGGLTLPAFALQTSEGTKLKEVVVVGQKPLFEREADRTVVNVEGSTLAAGNTTLDVLARAPGVSVTNDNLALRGKQGLLVMIDGKRQPMSGSELADYLRALPAEQVRSIELITNPPAKYDAQGGAGIIAINLKKDQRQGTNGTANLGYGRGVHGRFTTGLNANYRHQKVNLFGSYNYSDRRTYSNLTIHRDFFEQAQPTGTTDQVSYNRLQNQAHNFRGGLDYALSERTVLGAAVSGLRRTGNNVGTNATQVYGPDGALRTASHSESFRTVTTPNFTSNVNFRHTFPADSGGSRELSGDVNYATYHTRRQQGLATVLDGPALAPNILVGDQTGLLTIQSAKADYLWPLTHQRRLEMGAKASHVASDNDVLFNRTANGQTSVDLTQTNRFRYDERIQAAYATFAQTWPKTKLQLGLRAEQTLATGRQDVGNEGFDRRYAQLFPSGSLTRTLSDRHTLAFSLSRRIDRPSYGQLNPFRIYLDATTYGSGNTDLVPQTSYNLELTHTFRQKFSSGLSYSNTRHPIIEVVQPESATSRLIVSRPVNLATQHYFALTLTAPLEPVKGWTVYNNAVLYYSQFVGDLAGTALNRGRLAFNLSSTSTVALPRAWTLDVNATYQSREQYGFINARPLGQLTLGAQKSLWDRKATLKFNVTDVLYTNIEGGTSAYNNYVERFRQPGDSRVATLTLTYRFGNDKLAPARRRADGAEDEKRRAGG</sequence>
<dbReference type="InterPro" id="IPR012910">
    <property type="entry name" value="Plug_dom"/>
</dbReference>
<dbReference type="Pfam" id="PF13620">
    <property type="entry name" value="CarboxypepD_reg"/>
    <property type="match status" value="1"/>
</dbReference>
<dbReference type="AlphaFoldDB" id="A0A0U3JSZ4"/>
<dbReference type="Gene3D" id="2.40.170.20">
    <property type="entry name" value="TonB-dependent receptor, beta-barrel domain"/>
    <property type="match status" value="1"/>
</dbReference>
<evidence type="ECO:0000313" key="7">
    <source>
        <dbReference type="EMBL" id="ALW83791.1"/>
    </source>
</evidence>
<feature type="signal peptide" evidence="4">
    <location>
        <begin position="1"/>
        <end position="27"/>
    </location>
</feature>
<dbReference type="InterPro" id="IPR036942">
    <property type="entry name" value="Beta-barrel_TonB_sf"/>
</dbReference>
<evidence type="ECO:0000259" key="5">
    <source>
        <dbReference type="Pfam" id="PF07715"/>
    </source>
</evidence>
<dbReference type="InterPro" id="IPR013784">
    <property type="entry name" value="Carb-bd-like_fold"/>
</dbReference>
<dbReference type="InterPro" id="IPR037066">
    <property type="entry name" value="Plug_dom_sf"/>
</dbReference>
<feature type="chain" id="PRO_5006840479" evidence="4">
    <location>
        <begin position="28"/>
        <end position="815"/>
    </location>
</feature>
<keyword evidence="4" id="KW-0732">Signal</keyword>
<dbReference type="PANTHER" id="PTHR40980">
    <property type="entry name" value="PLUG DOMAIN-CONTAINING PROTEIN"/>
    <property type="match status" value="1"/>
</dbReference>
<dbReference type="GO" id="GO:0030246">
    <property type="term" value="F:carbohydrate binding"/>
    <property type="evidence" value="ECO:0007669"/>
    <property type="project" value="InterPro"/>
</dbReference>
<organism evidence="7 8">
    <name type="scientific">Hymenobacter sedentarius</name>
    <dbReference type="NCBI Taxonomy" id="1411621"/>
    <lineage>
        <taxon>Bacteria</taxon>
        <taxon>Pseudomonadati</taxon>
        <taxon>Bacteroidota</taxon>
        <taxon>Cytophagia</taxon>
        <taxon>Cytophagales</taxon>
        <taxon>Hymenobacteraceae</taxon>
        <taxon>Hymenobacter</taxon>
    </lineage>
</organism>
<dbReference type="GO" id="GO:0009279">
    <property type="term" value="C:cell outer membrane"/>
    <property type="evidence" value="ECO:0007669"/>
    <property type="project" value="UniProtKB-SubCell"/>
</dbReference>
<dbReference type="KEGG" id="hyg:AUC43_00925"/>
<dbReference type="SUPFAM" id="SSF56935">
    <property type="entry name" value="Porins"/>
    <property type="match status" value="1"/>
</dbReference>
<evidence type="ECO:0000256" key="4">
    <source>
        <dbReference type="SAM" id="SignalP"/>
    </source>
</evidence>
<comment type="subcellular location">
    <subcellularLocation>
        <location evidence="1">Cell outer membrane</location>
    </subcellularLocation>
</comment>
<proteinExistence type="predicted"/>
<accession>A0A0U3JSZ4</accession>
<dbReference type="OrthoDB" id="905812at2"/>
<keyword evidence="8" id="KW-1185">Reference proteome</keyword>
<dbReference type="Gene3D" id="2.170.130.10">
    <property type="entry name" value="TonB-dependent receptor, plug domain"/>
    <property type="match status" value="1"/>
</dbReference>
<evidence type="ECO:0000313" key="8">
    <source>
        <dbReference type="Proteomes" id="UP000059542"/>
    </source>
</evidence>
<feature type="domain" description="TonB-dependent receptor plug" evidence="5">
    <location>
        <begin position="139"/>
        <end position="228"/>
    </location>
</feature>
<name>A0A0U3JSZ4_9BACT</name>
<dbReference type="RefSeq" id="WP_068188608.1">
    <property type="nucleotide sequence ID" value="NZ_CP013909.1"/>
</dbReference>
<keyword evidence="2" id="KW-0472">Membrane</keyword>